<sequence>MSKAEKVSNDVKSFLRSVLISSKGVKESRVEKDYYELSGEKLLWKNYGFKSLNEFLNAMPDVCVLQYSAKDRENRVYAVHLKGTYMSSHAKKNAKVASTTISPTKEANVPENGRLVEKHGESFKITLSNSQGGEEIDDLLPNKYGLYQVYVVKLPEKCTENDLKDCFSAYGNAVEYQIVRSSIGRKIGFVRYALKSEASRALTEGKKNPPKIHGVELEVGKPKKKSNSLDASSNATSNSEPSEGSLSSTPSSPIKHPFVHEISTKHTSATHEPPPKFLSNSQLSGPVPLLSTHPTVKAPPISQGLLPLNNPPPCLPENPQHNANVPLSVQVPTSPKCTTVVTATTGNNGPWKLSPNSPTKTLLSIHPASQTRPLDNKQLTEAVTTSAKTAEKKFVKLLTYGAVVSGYDSKVSEARLRQEFQSVRNIERLEYQPHYSIAWFKNESAAIQAVSEMTGKFINGCILLVKPFTGSSPVLDEAKPANVAREEKLP</sequence>
<dbReference type="GO" id="GO:0003729">
    <property type="term" value="F:mRNA binding"/>
    <property type="evidence" value="ECO:0007669"/>
    <property type="project" value="TreeGrafter"/>
</dbReference>
<feature type="non-terminal residue" evidence="3">
    <location>
        <position position="490"/>
    </location>
</feature>
<dbReference type="AlphaFoldDB" id="A0A6S7IDX9"/>
<feature type="compositionally biased region" description="Low complexity" evidence="2">
    <location>
        <begin position="236"/>
        <end position="253"/>
    </location>
</feature>
<dbReference type="PROSITE" id="PS51644">
    <property type="entry name" value="HTH_OST"/>
    <property type="match status" value="1"/>
</dbReference>
<dbReference type="GO" id="GO:0005737">
    <property type="term" value="C:cytoplasm"/>
    <property type="evidence" value="ECO:0007669"/>
    <property type="project" value="TreeGrafter"/>
</dbReference>
<organism evidence="3 4">
    <name type="scientific">Paramuricea clavata</name>
    <name type="common">Red gorgonian</name>
    <name type="synonym">Violescent sea-whip</name>
    <dbReference type="NCBI Taxonomy" id="317549"/>
    <lineage>
        <taxon>Eukaryota</taxon>
        <taxon>Metazoa</taxon>
        <taxon>Cnidaria</taxon>
        <taxon>Anthozoa</taxon>
        <taxon>Octocorallia</taxon>
        <taxon>Malacalcyonacea</taxon>
        <taxon>Plexauridae</taxon>
        <taxon>Paramuricea</taxon>
    </lineage>
</organism>
<dbReference type="OrthoDB" id="1879688at2759"/>
<dbReference type="InterPro" id="IPR012677">
    <property type="entry name" value="Nucleotide-bd_a/b_plait_sf"/>
</dbReference>
<reference evidence="3" key="1">
    <citation type="submission" date="2020-04" db="EMBL/GenBank/DDBJ databases">
        <authorList>
            <person name="Alioto T."/>
            <person name="Alioto T."/>
            <person name="Gomez Garrido J."/>
        </authorList>
    </citation>
    <scope>NUCLEOTIDE SEQUENCE</scope>
    <source>
        <strain evidence="3">A484AB</strain>
    </source>
</reference>
<evidence type="ECO:0000256" key="2">
    <source>
        <dbReference type="SAM" id="MobiDB-lite"/>
    </source>
</evidence>
<dbReference type="PANTHER" id="PTHR23003:SF3">
    <property type="entry name" value="FI21236P1-RELATED"/>
    <property type="match status" value="1"/>
</dbReference>
<evidence type="ECO:0000313" key="4">
    <source>
        <dbReference type="Proteomes" id="UP001152795"/>
    </source>
</evidence>
<dbReference type="Pfam" id="PF00076">
    <property type="entry name" value="RRM_1"/>
    <property type="match status" value="1"/>
</dbReference>
<feature type="region of interest" description="Disordered" evidence="2">
    <location>
        <begin position="201"/>
        <end position="285"/>
    </location>
</feature>
<keyword evidence="1" id="KW-0694">RNA-binding</keyword>
<protein>
    <submittedName>
        <fullName evidence="3">Multiple RNA-binding domain-containing 1</fullName>
    </submittedName>
</protein>
<comment type="caution">
    <text evidence="3">The sequence shown here is derived from an EMBL/GenBank/DDBJ whole genome shotgun (WGS) entry which is preliminary data.</text>
</comment>
<dbReference type="CDD" id="cd00590">
    <property type="entry name" value="RRM_SF"/>
    <property type="match status" value="1"/>
</dbReference>
<evidence type="ECO:0000256" key="1">
    <source>
        <dbReference type="ARBA" id="ARBA00022884"/>
    </source>
</evidence>
<evidence type="ECO:0000313" key="3">
    <source>
        <dbReference type="EMBL" id="CAB4017084.1"/>
    </source>
</evidence>
<accession>A0A6S7IDX9</accession>
<dbReference type="SUPFAM" id="SSF54928">
    <property type="entry name" value="RNA-binding domain, RBD"/>
    <property type="match status" value="1"/>
</dbReference>
<dbReference type="Gene3D" id="3.30.70.330">
    <property type="match status" value="2"/>
</dbReference>
<dbReference type="Pfam" id="PF12872">
    <property type="entry name" value="OST-HTH"/>
    <property type="match status" value="1"/>
</dbReference>
<feature type="compositionally biased region" description="Basic and acidic residues" evidence="2">
    <location>
        <begin position="203"/>
        <end position="221"/>
    </location>
</feature>
<dbReference type="Proteomes" id="UP001152795">
    <property type="component" value="Unassembled WGS sequence"/>
</dbReference>
<proteinExistence type="predicted"/>
<dbReference type="InterPro" id="IPR000504">
    <property type="entry name" value="RRM_dom"/>
</dbReference>
<keyword evidence="4" id="KW-1185">Reference proteome</keyword>
<dbReference type="InterPro" id="IPR041966">
    <property type="entry name" value="LOTUS-like"/>
</dbReference>
<dbReference type="PROSITE" id="PS50102">
    <property type="entry name" value="RRM"/>
    <property type="match status" value="1"/>
</dbReference>
<dbReference type="GO" id="GO:0005634">
    <property type="term" value="C:nucleus"/>
    <property type="evidence" value="ECO:0007669"/>
    <property type="project" value="TreeGrafter"/>
</dbReference>
<dbReference type="PANTHER" id="PTHR23003">
    <property type="entry name" value="RNA RECOGNITION MOTIF RRM DOMAIN CONTAINING PROTEIN"/>
    <property type="match status" value="1"/>
</dbReference>
<gene>
    <name evidence="3" type="ORF">PACLA_8A032184</name>
</gene>
<dbReference type="EMBL" id="CACRXK020009397">
    <property type="protein sequence ID" value="CAB4017084.1"/>
    <property type="molecule type" value="Genomic_DNA"/>
</dbReference>
<dbReference type="SMART" id="SM00360">
    <property type="entry name" value="RRM"/>
    <property type="match status" value="2"/>
</dbReference>
<dbReference type="InterPro" id="IPR025605">
    <property type="entry name" value="OST-HTH/LOTUS_dom"/>
</dbReference>
<dbReference type="GO" id="GO:1990904">
    <property type="term" value="C:ribonucleoprotein complex"/>
    <property type="evidence" value="ECO:0007669"/>
    <property type="project" value="TreeGrafter"/>
</dbReference>
<dbReference type="InterPro" id="IPR035979">
    <property type="entry name" value="RBD_domain_sf"/>
</dbReference>
<name>A0A6S7IDX9_PARCT</name>
<dbReference type="Gene3D" id="3.30.420.610">
    <property type="entry name" value="LOTUS domain-like"/>
    <property type="match status" value="1"/>
</dbReference>
<dbReference type="InterPro" id="IPR050374">
    <property type="entry name" value="RRT5_SRSF_SR"/>
</dbReference>